<dbReference type="SUPFAM" id="SSF57196">
    <property type="entry name" value="EGF/Laminin"/>
    <property type="match status" value="1"/>
</dbReference>
<dbReference type="PANTHER" id="PTHR24049">
    <property type="entry name" value="CRUMBS FAMILY MEMBER"/>
    <property type="match status" value="1"/>
</dbReference>
<dbReference type="Gene3D" id="2.10.25.10">
    <property type="entry name" value="Laminin"/>
    <property type="match status" value="3"/>
</dbReference>
<reference evidence="9" key="1">
    <citation type="submission" date="2015-02" db="EMBL/GenBank/DDBJ databases">
        <title>Genome sequencing for Strongylocentrotus purpuratus.</title>
        <authorList>
            <person name="Murali S."/>
            <person name="Liu Y."/>
            <person name="Vee V."/>
            <person name="English A."/>
            <person name="Wang M."/>
            <person name="Skinner E."/>
            <person name="Han Y."/>
            <person name="Muzny D.M."/>
            <person name="Worley K.C."/>
            <person name="Gibbs R.A."/>
        </authorList>
    </citation>
    <scope>NUCLEOTIDE SEQUENCE</scope>
</reference>
<organism evidence="8 9">
    <name type="scientific">Strongylocentrotus purpuratus</name>
    <name type="common">Purple sea urchin</name>
    <dbReference type="NCBI Taxonomy" id="7668"/>
    <lineage>
        <taxon>Eukaryota</taxon>
        <taxon>Metazoa</taxon>
        <taxon>Echinodermata</taxon>
        <taxon>Eleutherozoa</taxon>
        <taxon>Echinozoa</taxon>
        <taxon>Echinoidea</taxon>
        <taxon>Euechinoidea</taxon>
        <taxon>Echinacea</taxon>
        <taxon>Camarodonta</taxon>
        <taxon>Echinidea</taxon>
        <taxon>Strongylocentrotidae</taxon>
        <taxon>Strongylocentrotus</taxon>
    </lineage>
</organism>
<dbReference type="GO" id="GO:0032991">
    <property type="term" value="C:protein-containing complex"/>
    <property type="evidence" value="ECO:0000318"/>
    <property type="project" value="GO_Central"/>
</dbReference>
<sequence>MCEIEIDACIASSEPPCANNGQCIDLRQGYRCVCQTGFTGTQCENDIPCTPDPCVNACISGTCINVGDTYTCNCPQGITGQFCESTVAPPLPCDTNPCLNGDCQNVGDTFFCICNDGFTGQNCESTVPPPLPCDSNPCINGDAWMTQTLISVSAMTVSLARIVRVHPAVHAV</sequence>
<feature type="disulfide bond" evidence="6">
    <location>
        <begin position="93"/>
        <end position="103"/>
    </location>
</feature>
<dbReference type="SMART" id="SM00179">
    <property type="entry name" value="EGF_CA"/>
    <property type="match status" value="3"/>
</dbReference>
<feature type="domain" description="EGF-like" evidence="7">
    <location>
        <begin position="5"/>
        <end position="44"/>
    </location>
</feature>
<feature type="disulfide bond" evidence="6">
    <location>
        <begin position="34"/>
        <end position="43"/>
    </location>
</feature>
<dbReference type="GO" id="GO:0042063">
    <property type="term" value="P:gliogenesis"/>
    <property type="evidence" value="ECO:0007669"/>
    <property type="project" value="UniProtKB-ARBA"/>
</dbReference>
<dbReference type="InterPro" id="IPR000152">
    <property type="entry name" value="EGF-type_Asp/Asn_hydroxyl_site"/>
</dbReference>
<dbReference type="InterPro" id="IPR000742">
    <property type="entry name" value="EGF"/>
</dbReference>
<dbReference type="SUPFAM" id="SSF57184">
    <property type="entry name" value="Growth factor receptor domain"/>
    <property type="match status" value="1"/>
</dbReference>
<feature type="domain" description="EGF-like" evidence="7">
    <location>
        <begin position="45"/>
        <end position="84"/>
    </location>
</feature>
<dbReference type="GO" id="GO:0005886">
    <property type="term" value="C:plasma membrane"/>
    <property type="evidence" value="ECO:0000318"/>
    <property type="project" value="GO_Central"/>
</dbReference>
<dbReference type="GO" id="GO:0000902">
    <property type="term" value="P:cell morphogenesis"/>
    <property type="evidence" value="ECO:0007669"/>
    <property type="project" value="UniProtKB-ARBA"/>
</dbReference>
<evidence type="ECO:0000313" key="9">
    <source>
        <dbReference type="Proteomes" id="UP000007110"/>
    </source>
</evidence>
<dbReference type="InParanoid" id="A0A7M7NJI9"/>
<feature type="disulfide bond" evidence="6">
    <location>
        <begin position="74"/>
        <end position="83"/>
    </location>
</feature>
<dbReference type="InterPro" id="IPR001881">
    <property type="entry name" value="EGF-like_Ca-bd_dom"/>
</dbReference>
<dbReference type="AlphaFoldDB" id="A0A7M7NJI9"/>
<dbReference type="KEGG" id="spu:115922538"/>
<dbReference type="OrthoDB" id="6130531at2759"/>
<keyword evidence="5" id="KW-0325">Glycoprotein</keyword>
<dbReference type="Pfam" id="PF00008">
    <property type="entry name" value="EGF"/>
    <property type="match status" value="3"/>
</dbReference>
<keyword evidence="1 6" id="KW-0245">EGF-like domain</keyword>
<dbReference type="GO" id="GO:0045197">
    <property type="term" value="P:establishment or maintenance of epithelial cell apical/basal polarity"/>
    <property type="evidence" value="ECO:0000318"/>
    <property type="project" value="GO_Central"/>
</dbReference>
<dbReference type="SMART" id="SM00181">
    <property type="entry name" value="EGF"/>
    <property type="match status" value="3"/>
</dbReference>
<evidence type="ECO:0000313" key="8">
    <source>
        <dbReference type="EnsemblMetazoa" id="XP_030837410"/>
    </source>
</evidence>
<evidence type="ECO:0000256" key="2">
    <source>
        <dbReference type="ARBA" id="ARBA00022729"/>
    </source>
</evidence>
<dbReference type="EnsemblMetazoa" id="XM_030981550">
    <property type="protein sequence ID" value="XP_030837410"/>
    <property type="gene ID" value="LOC115922538"/>
</dbReference>
<dbReference type="GeneID" id="115922538"/>
<feature type="domain" description="EGF-like" evidence="7">
    <location>
        <begin position="89"/>
        <end position="124"/>
    </location>
</feature>
<dbReference type="InterPro" id="IPR009030">
    <property type="entry name" value="Growth_fac_rcpt_cys_sf"/>
</dbReference>
<dbReference type="InterPro" id="IPR051022">
    <property type="entry name" value="Notch_Cell-Fate_Det"/>
</dbReference>
<evidence type="ECO:0000256" key="4">
    <source>
        <dbReference type="ARBA" id="ARBA00023157"/>
    </source>
</evidence>
<evidence type="ECO:0000259" key="7">
    <source>
        <dbReference type="PROSITE" id="PS50026"/>
    </source>
</evidence>
<reference evidence="8" key="2">
    <citation type="submission" date="2021-01" db="UniProtKB">
        <authorList>
            <consortium name="EnsemblMetazoa"/>
        </authorList>
    </citation>
    <scope>IDENTIFICATION</scope>
</reference>
<dbReference type="PROSITE" id="PS00022">
    <property type="entry name" value="EGF_1"/>
    <property type="match status" value="3"/>
</dbReference>
<keyword evidence="9" id="KW-1185">Reference proteome</keyword>
<dbReference type="GO" id="GO:0005509">
    <property type="term" value="F:calcium ion binding"/>
    <property type="evidence" value="ECO:0007669"/>
    <property type="project" value="InterPro"/>
</dbReference>
<dbReference type="GO" id="GO:0007157">
    <property type="term" value="P:heterophilic cell-cell adhesion via plasma membrane cell adhesion molecules"/>
    <property type="evidence" value="ECO:0000318"/>
    <property type="project" value="GO_Central"/>
</dbReference>
<dbReference type="PROSITE" id="PS50026">
    <property type="entry name" value="EGF_3"/>
    <property type="match status" value="3"/>
</dbReference>
<dbReference type="CDD" id="cd00054">
    <property type="entry name" value="EGF_CA"/>
    <property type="match status" value="2"/>
</dbReference>
<dbReference type="PANTHER" id="PTHR24049:SF22">
    <property type="entry name" value="DROSOPHILA CRUMBS HOMOLOG"/>
    <property type="match status" value="1"/>
</dbReference>
<proteinExistence type="predicted"/>
<comment type="caution">
    <text evidence="6">Lacks conserved residue(s) required for the propagation of feature annotation.</text>
</comment>
<protein>
    <recommendedName>
        <fullName evidence="7">EGF-like domain-containing protein</fullName>
    </recommendedName>
</protein>
<feature type="disulfide bond" evidence="6">
    <location>
        <begin position="114"/>
        <end position="123"/>
    </location>
</feature>
<evidence type="ECO:0000256" key="1">
    <source>
        <dbReference type="ARBA" id="ARBA00022536"/>
    </source>
</evidence>
<accession>A0A7M7NJI9</accession>
<keyword evidence="4 6" id="KW-1015">Disulfide bond</keyword>
<dbReference type="RefSeq" id="XP_030837410.1">
    <property type="nucleotide sequence ID" value="XM_030981550.1"/>
</dbReference>
<evidence type="ECO:0000256" key="5">
    <source>
        <dbReference type="ARBA" id="ARBA00023180"/>
    </source>
</evidence>
<dbReference type="Proteomes" id="UP000007110">
    <property type="component" value="Unassembled WGS sequence"/>
</dbReference>
<dbReference type="PROSITE" id="PS00010">
    <property type="entry name" value="ASX_HYDROXYL"/>
    <property type="match status" value="3"/>
</dbReference>
<dbReference type="FunFam" id="2.10.25.10:FF:000230">
    <property type="entry name" value="Delta-like protein"/>
    <property type="match status" value="1"/>
</dbReference>
<dbReference type="PROSITE" id="PS01186">
    <property type="entry name" value="EGF_2"/>
    <property type="match status" value="2"/>
</dbReference>
<dbReference type="GO" id="GO:0048666">
    <property type="term" value="P:neuron development"/>
    <property type="evidence" value="ECO:0007669"/>
    <property type="project" value="UniProtKB-ARBA"/>
</dbReference>
<dbReference type="OMA" id="HYCICKE"/>
<name>A0A7M7NJI9_STRPU</name>
<keyword evidence="3" id="KW-0677">Repeat</keyword>
<evidence type="ECO:0000256" key="3">
    <source>
        <dbReference type="ARBA" id="ARBA00022737"/>
    </source>
</evidence>
<keyword evidence="2" id="KW-0732">Signal</keyword>
<evidence type="ECO:0000256" key="6">
    <source>
        <dbReference type="PROSITE-ProRule" id="PRU00076"/>
    </source>
</evidence>